<dbReference type="AlphaFoldDB" id="A0A809S0J1"/>
<name>A0A809S0J1_9PROT</name>
<dbReference type="Proteomes" id="UP000463939">
    <property type="component" value="Chromosome"/>
</dbReference>
<reference evidence="3" key="1">
    <citation type="submission" date="2019-11" db="EMBL/GenBank/DDBJ databases">
        <title>Isolation and characterization of a novel species in the genus Sulfuriferula.</title>
        <authorList>
            <person name="Mochizuki J."/>
            <person name="Kojima H."/>
            <person name="Fukui M."/>
        </authorList>
    </citation>
    <scope>NUCLEOTIDE SEQUENCE [LARGE SCALE GENOMIC DNA]</scope>
    <source>
        <strain evidence="3">SGTM</strain>
    </source>
</reference>
<keyword evidence="3" id="KW-1185">Reference proteome</keyword>
<dbReference type="InterPro" id="IPR041290">
    <property type="entry name" value="Tli4_C"/>
</dbReference>
<evidence type="ECO:0000313" key="2">
    <source>
        <dbReference type="EMBL" id="BBP00018.1"/>
    </source>
</evidence>
<sequence>MATLSTKNILNSTQNDYQFNDGTNASYSSGYSVFENMDKDSANSFIRKFKLLRDGQTGNPRFVEGLNSHWLSVNDNKHDLDLAWVEPGLFMLYVYRNGRFFSLGSNFDKSNSVKNDENKAIFLVKEKRDSFRFRALYELPNQPGLCVPYQFIPDDGKEDYSLAVTMRLLAHPDVEIMVSFQIADHNGDGNNPKLMHNFLYQRLEEFWGRRNYTGMYKKIKTSSTQSIMLDGREGAGIFANYQNYTKADTLPPNAYGHRIYNSREDFGLYASAEGEEGNPAKPTITVYVIRTADRAIGKPVTETELKAMAETIMASIKPMTPK</sequence>
<dbReference type="KEGG" id="sniv:SFSGTM_07260"/>
<accession>A0A809S0J1</accession>
<organism evidence="2 3">
    <name type="scientific">Sulfuriferula nivalis</name>
    <dbReference type="NCBI Taxonomy" id="2675298"/>
    <lineage>
        <taxon>Bacteria</taxon>
        <taxon>Pseudomonadati</taxon>
        <taxon>Pseudomonadota</taxon>
        <taxon>Betaproteobacteria</taxon>
        <taxon>Nitrosomonadales</taxon>
        <taxon>Sulfuricellaceae</taxon>
        <taxon>Sulfuriferula</taxon>
    </lineage>
</organism>
<evidence type="ECO:0000313" key="3">
    <source>
        <dbReference type="Proteomes" id="UP000463939"/>
    </source>
</evidence>
<dbReference type="Pfam" id="PF18426">
    <property type="entry name" value="Tli4_C"/>
    <property type="match status" value="1"/>
</dbReference>
<proteinExistence type="predicted"/>
<evidence type="ECO:0000259" key="1">
    <source>
        <dbReference type="Pfam" id="PF18426"/>
    </source>
</evidence>
<dbReference type="EMBL" id="AP021881">
    <property type="protein sequence ID" value="BBP00018.1"/>
    <property type="molecule type" value="Genomic_DNA"/>
</dbReference>
<gene>
    <name evidence="2" type="ORF">SFSGTM_07260</name>
</gene>
<feature type="domain" description="Tle cognate immunity protein 4 C-terminal" evidence="1">
    <location>
        <begin position="138"/>
        <end position="316"/>
    </location>
</feature>
<protein>
    <recommendedName>
        <fullName evidence="1">Tle cognate immunity protein 4 C-terminal domain-containing protein</fullName>
    </recommendedName>
</protein>